<dbReference type="AlphaFoldDB" id="A0A674NF86"/>
<evidence type="ECO:0000256" key="3">
    <source>
        <dbReference type="ARBA" id="ARBA00022574"/>
    </source>
</evidence>
<dbReference type="GO" id="GO:0005634">
    <property type="term" value="C:nucleus"/>
    <property type="evidence" value="ECO:0007669"/>
    <property type="project" value="UniProtKB-SubCell"/>
</dbReference>
<evidence type="ECO:0000256" key="8">
    <source>
        <dbReference type="SAM" id="Coils"/>
    </source>
</evidence>
<dbReference type="PROSITE" id="PS50082">
    <property type="entry name" value="WD_REPEATS_2"/>
    <property type="match status" value="2"/>
</dbReference>
<keyword evidence="3 7" id="KW-0853">WD repeat</keyword>
<reference evidence="11" key="2">
    <citation type="submission" date="2025-08" db="UniProtKB">
        <authorList>
            <consortium name="Ensembl"/>
        </authorList>
    </citation>
    <scope>IDENTIFICATION</scope>
</reference>
<dbReference type="InterPro" id="IPR019775">
    <property type="entry name" value="WD40_repeat_CS"/>
</dbReference>
<sequence length="725" mass="78158">MFPQSRHSASSQQLKFTTSDSCDRIKDEFQFLQAQYHSLKLECDKLASEKSEMQRHYIMYYEMSYGLNIEMHKQAEIVKRLNGICAQILPYLSQEHQQQVLAAIERAKQVTPPEMNSIIRQQLQAHQLSQLQGLALPMTPLPLGLSQPALPAVTTSSGLFSLSSLLASQAQLAKEEKSSPPFRHLGSEPPFCLQCLCDYRPQTSCFSLGDSDGDKSEDNLVVDVSNEEPNSPAGSPAHSPHGNGLDRAPGLRKEIPGSSKAGKAKDPSQMDKSQSPLSKSSTPSPSHREALTPGAPGPSTSCLRLVSKAASSADPLALRSPMSVPPGSYPAHFGVVSHAGLNGELASPGGFGGALTLSPQISAAANAYSRSPMVAYDSRSHLRAPGLSSSLPGSSGGKPAYSFHVSADGQMQPVPFPPDALLGPGIPRHARQIHSLNHGEVVCAVTISASARHVYTGGKGCVKVWDISQPGTKSPMAQLDCLNRDNYIRSCKILPDGRTLIVGGEASTLSIWDLATPTPRIKAELTSSAPACYALAISPDNKVCFSCCSDGNIVVWDLHNQTLVRQFQGHTDGASCIDISNDGTKLWTGGLDNTVRCWDLREGRQLQQHDFTSQIFSLGYCPTGEWLAVGMESSNVEVLHVSKPDKYQLHLHESCVLSLKFAYCGKWFVSTGKDNLLNAWRTPYGASIFQSKESSSVLSCDVSPDDKYIVTGSGDKKATVYEVVY</sequence>
<proteinExistence type="inferred from homology"/>
<keyword evidence="8" id="KW-0175">Coiled coil</keyword>
<feature type="repeat" description="WD" evidence="7">
    <location>
        <begin position="525"/>
        <end position="566"/>
    </location>
</feature>
<dbReference type="GO" id="GO:0005667">
    <property type="term" value="C:transcription regulator complex"/>
    <property type="evidence" value="ECO:0007669"/>
    <property type="project" value="TreeGrafter"/>
</dbReference>
<dbReference type="PROSITE" id="PS50294">
    <property type="entry name" value="WD_REPEATS_REGION"/>
    <property type="match status" value="1"/>
</dbReference>
<reference evidence="11 12" key="1">
    <citation type="journal article" date="2011" name="Genome Biol. Evol.">
        <title>Integration of the genetic map and genome assembly of fugu facilitates insights into distinct features of genome evolution in teleosts and mammals.</title>
        <authorList>
            <person name="Kai W."/>
            <person name="Kikuchi K."/>
            <person name="Tohari S."/>
            <person name="Chew A.K."/>
            <person name="Tay A."/>
            <person name="Fujiwara A."/>
            <person name="Hosoya S."/>
            <person name="Suetake H."/>
            <person name="Naruse K."/>
            <person name="Brenner S."/>
            <person name="Suzuki Y."/>
            <person name="Venkatesh B."/>
        </authorList>
    </citation>
    <scope>NUCLEOTIDE SEQUENCE [LARGE SCALE GENOMIC DNA]</scope>
</reference>
<dbReference type="PANTHER" id="PTHR10814:SF32">
    <property type="entry name" value="TRANSDUCIN-LIKE ENHANCER PROTEIN 4 ISOFORM X1"/>
    <property type="match status" value="1"/>
</dbReference>
<evidence type="ECO:0000259" key="10">
    <source>
        <dbReference type="Pfam" id="PF03920"/>
    </source>
</evidence>
<dbReference type="InterPro" id="IPR036322">
    <property type="entry name" value="WD40_repeat_dom_sf"/>
</dbReference>
<dbReference type="Proteomes" id="UP000005226">
    <property type="component" value="Chromosome 20"/>
</dbReference>
<dbReference type="InterPro" id="IPR005617">
    <property type="entry name" value="Groucho/TLE_N"/>
</dbReference>
<organism evidence="11 12">
    <name type="scientific">Takifugu rubripes</name>
    <name type="common">Japanese pufferfish</name>
    <name type="synonym">Fugu rubripes</name>
    <dbReference type="NCBI Taxonomy" id="31033"/>
    <lineage>
        <taxon>Eukaryota</taxon>
        <taxon>Metazoa</taxon>
        <taxon>Chordata</taxon>
        <taxon>Craniata</taxon>
        <taxon>Vertebrata</taxon>
        <taxon>Euteleostomi</taxon>
        <taxon>Actinopterygii</taxon>
        <taxon>Neopterygii</taxon>
        <taxon>Teleostei</taxon>
        <taxon>Neoteleostei</taxon>
        <taxon>Acanthomorphata</taxon>
        <taxon>Eupercaria</taxon>
        <taxon>Tetraodontiformes</taxon>
        <taxon>Tetradontoidea</taxon>
        <taxon>Tetraodontidae</taxon>
        <taxon>Takifugu</taxon>
    </lineage>
</organism>
<dbReference type="PROSITE" id="PS00678">
    <property type="entry name" value="WD_REPEATS_1"/>
    <property type="match status" value="1"/>
</dbReference>
<evidence type="ECO:0000256" key="7">
    <source>
        <dbReference type="PROSITE-ProRule" id="PRU00221"/>
    </source>
</evidence>
<evidence type="ECO:0000256" key="5">
    <source>
        <dbReference type="ARBA" id="ARBA00023242"/>
    </source>
</evidence>
<keyword evidence="12" id="KW-1185">Reference proteome</keyword>
<dbReference type="InterPro" id="IPR015943">
    <property type="entry name" value="WD40/YVTN_repeat-like_dom_sf"/>
</dbReference>
<dbReference type="Pfam" id="PF00400">
    <property type="entry name" value="WD40"/>
    <property type="match status" value="6"/>
</dbReference>
<evidence type="ECO:0000256" key="6">
    <source>
        <dbReference type="ARBA" id="ARBA00045617"/>
    </source>
</evidence>
<feature type="repeat" description="WD" evidence="7">
    <location>
        <begin position="567"/>
        <end position="608"/>
    </location>
</feature>
<evidence type="ECO:0000256" key="4">
    <source>
        <dbReference type="ARBA" id="ARBA00022737"/>
    </source>
</evidence>
<comment type="similarity">
    <text evidence="2">Belongs to the WD repeat Groucho/TLE family.</text>
</comment>
<evidence type="ECO:0000256" key="2">
    <source>
        <dbReference type="ARBA" id="ARBA00005969"/>
    </source>
</evidence>
<keyword evidence="4" id="KW-0677">Repeat</keyword>
<dbReference type="InterPro" id="IPR001680">
    <property type="entry name" value="WD40_rpt"/>
</dbReference>
<dbReference type="PANTHER" id="PTHR10814">
    <property type="entry name" value="TRANSDUCIN-LIKE ENHANCER PROTEIN"/>
    <property type="match status" value="1"/>
</dbReference>
<keyword evidence="5" id="KW-0539">Nucleus</keyword>
<name>A0A674NF86_TAKRU</name>
<feature type="compositionally biased region" description="Low complexity" evidence="9">
    <location>
        <begin position="273"/>
        <end position="285"/>
    </location>
</feature>
<dbReference type="GO" id="GO:0090090">
    <property type="term" value="P:negative regulation of canonical Wnt signaling pathway"/>
    <property type="evidence" value="ECO:0007669"/>
    <property type="project" value="TreeGrafter"/>
</dbReference>
<feature type="coiled-coil region" evidence="8">
    <location>
        <begin position="22"/>
        <end position="49"/>
    </location>
</feature>
<comment type="function">
    <text evidence="6">Transcriptional corepressor that binds to a number of transcription factors. Inhibits the transcriptional activation mediated by CTNNB1 and TCF family members in Wnt signaling. The effects of full-length TLE family members may be modulated by association with dominant-negative AES.</text>
</comment>
<feature type="region of interest" description="Disordered" evidence="9">
    <location>
        <begin position="224"/>
        <end position="302"/>
    </location>
</feature>
<evidence type="ECO:0000313" key="12">
    <source>
        <dbReference type="Proteomes" id="UP000005226"/>
    </source>
</evidence>
<dbReference type="GO" id="GO:0003714">
    <property type="term" value="F:transcription corepressor activity"/>
    <property type="evidence" value="ECO:0007669"/>
    <property type="project" value="TreeGrafter"/>
</dbReference>
<accession>A0A674NF86</accession>
<dbReference type="FunFam" id="2.130.10.10:FF:000001">
    <property type="entry name" value="transducin-like enhancer protein 3 isoform X1"/>
    <property type="match status" value="1"/>
</dbReference>
<feature type="domain" description="Groucho/TLE N-terminal Q-rich" evidence="10">
    <location>
        <begin position="14"/>
        <end position="127"/>
    </location>
</feature>
<dbReference type="SUPFAM" id="SSF50978">
    <property type="entry name" value="WD40 repeat-like"/>
    <property type="match status" value="1"/>
</dbReference>
<comment type="subcellular location">
    <subcellularLocation>
        <location evidence="1">Nucleus</location>
    </subcellularLocation>
</comment>
<dbReference type="GeneTree" id="ENSGT01030000234519"/>
<dbReference type="InterPro" id="IPR009146">
    <property type="entry name" value="Groucho_enhance"/>
</dbReference>
<evidence type="ECO:0000256" key="1">
    <source>
        <dbReference type="ARBA" id="ARBA00004123"/>
    </source>
</evidence>
<dbReference type="Ensembl" id="ENSTRUT00000075930.1">
    <property type="protein sequence ID" value="ENSTRUP00000071847.1"/>
    <property type="gene ID" value="ENSTRUG00000007051.3"/>
</dbReference>
<evidence type="ECO:0000313" key="11">
    <source>
        <dbReference type="Ensembl" id="ENSTRUP00000071847.1"/>
    </source>
</evidence>
<dbReference type="Pfam" id="PF03920">
    <property type="entry name" value="TLE_N"/>
    <property type="match status" value="1"/>
</dbReference>
<dbReference type="SMART" id="SM00320">
    <property type="entry name" value="WD40"/>
    <property type="match status" value="7"/>
</dbReference>
<dbReference type="PRINTS" id="PR01850">
    <property type="entry name" value="GROUCHOFAMLY"/>
</dbReference>
<dbReference type="CDD" id="cd00200">
    <property type="entry name" value="WD40"/>
    <property type="match status" value="1"/>
</dbReference>
<evidence type="ECO:0000256" key="9">
    <source>
        <dbReference type="SAM" id="MobiDB-lite"/>
    </source>
</evidence>
<reference evidence="11" key="3">
    <citation type="submission" date="2025-09" db="UniProtKB">
        <authorList>
            <consortium name="Ensembl"/>
        </authorList>
    </citation>
    <scope>IDENTIFICATION</scope>
</reference>
<gene>
    <name evidence="11" type="primary">tle2b</name>
</gene>
<dbReference type="Gene3D" id="2.130.10.10">
    <property type="entry name" value="YVTN repeat-like/Quinoprotein amine dehydrogenase"/>
    <property type="match status" value="1"/>
</dbReference>
<protein>
    <submittedName>
        <fullName evidence="11">Transducin-like enhancer protein 4</fullName>
    </submittedName>
</protein>